<sequence length="308" mass="35524">MSISFYVKNKRKIINYEPVLTVKEALALSDKELNVFAIPDMNINELLLSPLSNYECLLIGVKNESARGFELSYDKKNKDYVIRIFTPSSREDWLLALDYIKTLAKKFNSEIENNRGEVYTIKELDRFDYESDILYGISSISAKINDREGAQYIILGINRLVVFNKKMFDKIYSSGNTIDAFSTTVREIQYLDASSAPQNFFKNNDNGKIMGNYTLVEGLRTILPYIPNVEFENSNIVKNEDISVWNITLLIIELNKNDGKNYYCLAGNLEYDKFIKKLPTDKYKFIDGAYIMLEPLTKEEILKLLDGE</sequence>
<dbReference type="AlphaFoldDB" id="A0A2D3NT08"/>
<dbReference type="EMBL" id="CP024699">
    <property type="protein sequence ID" value="ATV58539.1"/>
    <property type="molecule type" value="Genomic_DNA"/>
</dbReference>
<dbReference type="InterPro" id="IPR025387">
    <property type="entry name" value="DUF4299"/>
</dbReference>
<reference evidence="1 2" key="1">
    <citation type="submission" date="2017-11" db="EMBL/GenBank/DDBJ databases">
        <title>Genome sequencing of Fusobacterium periodonticum KCOM 1261.</title>
        <authorList>
            <person name="Kook J.-K."/>
            <person name="Park S.-N."/>
            <person name="Lim Y.K."/>
        </authorList>
    </citation>
    <scope>NUCLEOTIDE SEQUENCE [LARGE SCALE GENOMIC DNA]</scope>
    <source>
        <strain evidence="1 2">KCOM 1261</strain>
    </source>
</reference>
<dbReference type="Proteomes" id="UP000230056">
    <property type="component" value="Chromosome"/>
</dbReference>
<name>A0A2D3NT08_9FUSO</name>
<evidence type="ECO:0000313" key="1">
    <source>
        <dbReference type="EMBL" id="ATV58539.1"/>
    </source>
</evidence>
<accession>A0A2D3NT08</accession>
<protein>
    <recommendedName>
        <fullName evidence="3">DUF4299 domain-containing protein</fullName>
    </recommendedName>
</protein>
<organism evidence="1 2">
    <name type="scientific">Fusobacterium pseudoperiodonticum</name>
    <dbReference type="NCBI Taxonomy" id="2663009"/>
    <lineage>
        <taxon>Bacteria</taxon>
        <taxon>Fusobacteriati</taxon>
        <taxon>Fusobacteriota</taxon>
        <taxon>Fusobacteriia</taxon>
        <taxon>Fusobacteriales</taxon>
        <taxon>Fusobacteriaceae</taxon>
        <taxon>Fusobacterium</taxon>
    </lineage>
</organism>
<evidence type="ECO:0008006" key="3">
    <source>
        <dbReference type="Google" id="ProtNLM"/>
    </source>
</evidence>
<dbReference type="Pfam" id="PF14132">
    <property type="entry name" value="DUF4299"/>
    <property type="match status" value="1"/>
</dbReference>
<proteinExistence type="predicted"/>
<evidence type="ECO:0000313" key="2">
    <source>
        <dbReference type="Proteomes" id="UP000230056"/>
    </source>
</evidence>
<dbReference type="RefSeq" id="WP_100024240.1">
    <property type="nucleotide sequence ID" value="NZ_CP024699.1"/>
</dbReference>
<gene>
    <name evidence="1" type="ORF">CTM72_01525</name>
</gene>